<evidence type="ECO:0000256" key="5">
    <source>
        <dbReference type="ARBA" id="ARBA00023239"/>
    </source>
</evidence>
<evidence type="ECO:0000313" key="8">
    <source>
        <dbReference type="Proteomes" id="UP001309705"/>
    </source>
</evidence>
<reference evidence="7 8" key="1">
    <citation type="journal article" date="2017" name="Int. J. Syst. Evol. Microbiol.">
        <title>Brenneria populi subsp. brevivirga subsp. nov. isolated from symptomatic bark of Populus x euramericana canker, and description of Brenneria populi subsp. populi subsp. nov.</title>
        <authorList>
            <person name="Zheng M.H."/>
            <person name="Piao C.G."/>
            <person name="Xue H."/>
            <person name="Guo M.W."/>
            <person name="Li Y."/>
        </authorList>
    </citation>
    <scope>NUCLEOTIDE SEQUENCE [LARGE SCALE GENOMIC DNA]</scope>
    <source>
        <strain evidence="7 8">D9-5</strain>
    </source>
</reference>
<dbReference type="Proteomes" id="UP001309705">
    <property type="component" value="Unassembled WGS sequence"/>
</dbReference>
<comment type="caution">
    <text evidence="7">The sequence shown here is derived from an EMBL/GenBank/DDBJ whole genome shotgun (WGS) entry which is preliminary data.</text>
</comment>
<evidence type="ECO:0000256" key="2">
    <source>
        <dbReference type="ARBA" id="ARBA00022617"/>
    </source>
</evidence>
<keyword evidence="4" id="KW-0408">Iron</keyword>
<dbReference type="InterPro" id="IPR011008">
    <property type="entry name" value="Dimeric_a/b-barrel"/>
</dbReference>
<evidence type="ECO:0000256" key="6">
    <source>
        <dbReference type="ARBA" id="ARBA00034312"/>
    </source>
</evidence>
<protein>
    <submittedName>
        <fullName evidence="7">Phenylacetaldoxime dehydratase family protein</fullName>
    </submittedName>
</protein>
<dbReference type="Pfam" id="PF13816">
    <property type="entry name" value="Dehydratase_hem"/>
    <property type="match status" value="1"/>
</dbReference>
<evidence type="ECO:0000256" key="4">
    <source>
        <dbReference type="ARBA" id="ARBA00023004"/>
    </source>
</evidence>
<evidence type="ECO:0000256" key="1">
    <source>
        <dbReference type="ARBA" id="ARBA00001970"/>
    </source>
</evidence>
<dbReference type="RefSeq" id="WP_327616534.1">
    <property type="nucleotide sequence ID" value="NZ_JAYWTM010000001.1"/>
</dbReference>
<name>A0ABU6JL08_9GAMM</name>
<keyword evidence="5" id="KW-0456">Lyase</keyword>
<accession>A0ABU6JL08</accession>
<evidence type="ECO:0000313" key="7">
    <source>
        <dbReference type="EMBL" id="MEC5341333.1"/>
    </source>
</evidence>
<dbReference type="InterPro" id="IPR025702">
    <property type="entry name" value="OXD"/>
</dbReference>
<keyword evidence="3" id="KW-0479">Metal-binding</keyword>
<evidence type="ECO:0000256" key="3">
    <source>
        <dbReference type="ARBA" id="ARBA00022723"/>
    </source>
</evidence>
<comment type="cofactor">
    <cofactor evidence="1">
        <name>heme b</name>
        <dbReference type="ChEBI" id="CHEBI:60344"/>
    </cofactor>
</comment>
<gene>
    <name evidence="7" type="ORF">VSX58_01730</name>
</gene>
<proteinExistence type="inferred from homology"/>
<dbReference type="SUPFAM" id="SSF54909">
    <property type="entry name" value="Dimeric alpha+beta barrel"/>
    <property type="match status" value="1"/>
</dbReference>
<sequence>MESAIDKHLKCPRTLSRRVHDDYQPPFPMFASRADDSLEQVVMAYLGVQFRERQRDAALRAMRRIVSSFSLADGPGNHDITYHLDGQGYGNFIVAGYWRDPGAYCRWLRSPSVAGWWEDGARLNEGLGYFREIVAPRAEQFETLYAFTEDLPGVGAIMDNISGEVQEHGYWGSVRDRFPISQTDWMQPSGELRILCGDPAKGGRVVVQGHDNIALIRSGQDWADAGEEERELYLKQMLPPLQDGMDFLRDEGQALGCYSNRFVRNIDLDGNLLDIAYDIGHWRSLDRLERWAESHPTHLRIFTTFFRVVTGLQKLRLYHEVSVSDARHQMFEYINCHAQTGMMRDAQSGR</sequence>
<comment type="similarity">
    <text evidence="6">Belongs to the heme-containing dehydratase family.</text>
</comment>
<organism evidence="7 8">
    <name type="scientific">Brenneria populi</name>
    <dbReference type="NCBI Taxonomy" id="1505588"/>
    <lineage>
        <taxon>Bacteria</taxon>
        <taxon>Pseudomonadati</taxon>
        <taxon>Pseudomonadota</taxon>
        <taxon>Gammaproteobacteria</taxon>
        <taxon>Enterobacterales</taxon>
        <taxon>Pectobacteriaceae</taxon>
        <taxon>Brenneria</taxon>
    </lineage>
</organism>
<keyword evidence="2" id="KW-0349">Heme</keyword>
<keyword evidence="8" id="KW-1185">Reference proteome</keyword>
<dbReference type="EMBL" id="JAYWTM010000001">
    <property type="protein sequence ID" value="MEC5341333.1"/>
    <property type="molecule type" value="Genomic_DNA"/>
</dbReference>